<evidence type="ECO:0000313" key="5">
    <source>
        <dbReference type="EMBL" id="CEP06985.1"/>
    </source>
</evidence>
<accession>A0A0B7MUN8</accession>
<comment type="subcellular location">
    <subcellularLocation>
        <location evidence="1">Nucleus</location>
    </subcellularLocation>
</comment>
<feature type="compositionally biased region" description="Acidic residues" evidence="4">
    <location>
        <begin position="576"/>
        <end position="589"/>
    </location>
</feature>
<evidence type="ECO:0000256" key="3">
    <source>
        <dbReference type="ARBA" id="ARBA00023242"/>
    </source>
</evidence>
<feature type="compositionally biased region" description="Polar residues" evidence="4">
    <location>
        <begin position="560"/>
        <end position="575"/>
    </location>
</feature>
<keyword evidence="3" id="KW-0539">Nucleus</keyword>
<dbReference type="PANTHER" id="PTHR15502">
    <property type="entry name" value="CALCINEURIN-BINDING PROTEIN CABIN 1-RELATED"/>
    <property type="match status" value="1"/>
</dbReference>
<dbReference type="PANTHER" id="PTHR15502:SF7">
    <property type="entry name" value="CALCINEURIN-BINDING PROTEIN CABIN-1"/>
    <property type="match status" value="1"/>
</dbReference>
<feature type="compositionally biased region" description="Polar residues" evidence="4">
    <location>
        <begin position="372"/>
        <end position="382"/>
    </location>
</feature>
<keyword evidence="6" id="KW-1185">Reference proteome</keyword>
<name>A0A0B7MUN8_9FUNG</name>
<sequence length="1354" mass="152366">MAVGSYFSDFMARNAHQVSNWNTLNNGLTASVKDAVELQVEKLLETYQNTLKLQHKGQFQLAKQKYEELVAHQLVKKEPKPKKKSPTGGSSGKNDSSTSTSSINDSNNSVEHVEESPLSTLRFLVYKNHASILKDEYMTDPQGKKEIADKALFSYIQAVKIDPTDYSLWYFIGYLSQSLHKLRFARLAYETGFYMSDHERALKLPTVRLNDAIQIINSGSFSVMQWKCLENLCQVLYDIGDYRLCKFYVDLGLRRHVNWEAGLELKNCMEKGEQLVPSVGATTEDMDTDQIDTNPVMITVEKSDWTLLMKSLLNEHKRLIFQDINSKKAGSDDKAATTKIDALIAGHTVRIHVEKDLEEEAETQKHADQAQEPAQASDTATPVESIIQEPRVPKEPIVVVEKLCGQNAIGTGSFPEFKPKAIVERSPSTKEPKAPMAIPPAQTNAIAMENSPASGESIVAEPTMDATRQGEQSKPPVTVIVIDDNDDDDNDDEAIHPAMPEQRPLAIPDLVAQTDVPEPLLPLLPNPTLSENGIANDIEMREADANPLKRKFDEIDVESAPQTDKTPEQTKSIGDSNDEEGEEEEEDEAEEKRLSLRASKRQREKIANEETSRLKMLEEETLFSNKVQNFYTQVEHVAPLHGKSPWFDGTDDSFWNWFDGKISELDSTYCWDIDTVNNTIFSESNITIGDNRAIGKSLQLFTTLRAGIDNGRIKTNAKATIRQFIKDLNSNNSGIIDSLCKLIVAIVSEDLNAQDPEVMSTDMLELVTDTVSHVQLNLIQDILSNAALSQQQRVFMFLRISEYVVDRLIRNTITTLDEVSATTANAGKKRISISLAKQAKLRALDSLVEQSIFWINLVEQSVFSLSMDQFCTAHTSITVEDEYRIQLRYCVLKGKLSQCSNDIEDAYAWYDKCKALLDTQPAIEIDVGSMYDSFISRASIGKKIELLQVGKLFVTAKQKMKDDDYEGVIQDLQDIVQPRLAKENTIDSDESIQMVFLLAEAYCKSLRFLEAWNCYMRLVCCAVKQLVAYGKAQMLVPASSRPSRNDDVEFASMLARISGILDALVKLVDQETHEEWLPRADNQSLMDTLSILLKMSIYYIFRHPDFVPIVNNFTSPDMPPHAPSRVTKMNGFNDILIKSWVLQSSLLQYALKLSSKHSVVADNAMNMWGELLQQLHDELGEREVCGAAKTIFVHHLMRTLGKAESGSIEEHHCVHSSLDRKAAEPLFALVVDAAIEKLKDNSLLKNDLKDVVETVSSLFDDLDTKEHANMKNNERIIHDYLCSNLEMHSSLDSMLRTAIIPTVDIDSQKTAISPVLFHIFYIRGKTLRLQIKNRAKTTNDRNMIDLEKAVEEFT</sequence>
<dbReference type="GO" id="GO:0005634">
    <property type="term" value="C:nucleus"/>
    <property type="evidence" value="ECO:0007669"/>
    <property type="project" value="UniProtKB-SubCell"/>
</dbReference>
<dbReference type="GO" id="GO:0031491">
    <property type="term" value="F:nucleosome binding"/>
    <property type="evidence" value="ECO:0007669"/>
    <property type="project" value="TreeGrafter"/>
</dbReference>
<feature type="region of interest" description="Disordered" evidence="4">
    <location>
        <begin position="552"/>
        <end position="607"/>
    </location>
</feature>
<dbReference type="STRING" id="35722.A0A0B7MUN8"/>
<evidence type="ECO:0000256" key="4">
    <source>
        <dbReference type="SAM" id="MobiDB-lite"/>
    </source>
</evidence>
<gene>
    <name evidence="5" type="primary">PARPA_00252.1 scaffold 597</name>
</gene>
<feature type="non-terminal residue" evidence="5">
    <location>
        <position position="1354"/>
    </location>
</feature>
<feature type="compositionally biased region" description="Low complexity" evidence="4">
    <location>
        <begin position="86"/>
        <end position="109"/>
    </location>
</feature>
<reference evidence="5 6" key="1">
    <citation type="submission" date="2014-09" db="EMBL/GenBank/DDBJ databases">
        <authorList>
            <person name="Ellenberger Sabrina"/>
        </authorList>
    </citation>
    <scope>NUCLEOTIDE SEQUENCE [LARGE SCALE GENOMIC DNA]</scope>
    <source>
        <strain evidence="5 6">CBS 412.66</strain>
    </source>
</reference>
<evidence type="ECO:0000256" key="2">
    <source>
        <dbReference type="ARBA" id="ARBA00007335"/>
    </source>
</evidence>
<dbReference type="GO" id="GO:0006325">
    <property type="term" value="P:chromatin organization"/>
    <property type="evidence" value="ECO:0007669"/>
    <property type="project" value="InterPro"/>
</dbReference>
<evidence type="ECO:0000313" key="6">
    <source>
        <dbReference type="Proteomes" id="UP000054107"/>
    </source>
</evidence>
<protein>
    <recommendedName>
        <fullName evidence="7">Histone transcription regulator 3 homolog</fullName>
    </recommendedName>
</protein>
<dbReference type="Proteomes" id="UP000054107">
    <property type="component" value="Unassembled WGS sequence"/>
</dbReference>
<feature type="region of interest" description="Disordered" evidence="4">
    <location>
        <begin position="358"/>
        <end position="389"/>
    </location>
</feature>
<dbReference type="InterPro" id="IPR033053">
    <property type="entry name" value="Hir3/CABIN1"/>
</dbReference>
<comment type="similarity">
    <text evidence="2">Belongs to the HIR3 family.</text>
</comment>
<dbReference type="EMBL" id="LN718948">
    <property type="protein sequence ID" value="CEP06985.1"/>
    <property type="molecule type" value="Genomic_DNA"/>
</dbReference>
<evidence type="ECO:0008006" key="7">
    <source>
        <dbReference type="Google" id="ProtNLM"/>
    </source>
</evidence>
<proteinExistence type="inferred from homology"/>
<evidence type="ECO:0000256" key="1">
    <source>
        <dbReference type="ARBA" id="ARBA00004123"/>
    </source>
</evidence>
<feature type="region of interest" description="Disordered" evidence="4">
    <location>
        <begin position="73"/>
        <end position="111"/>
    </location>
</feature>
<dbReference type="OrthoDB" id="77564at2759"/>
<organism evidence="5 6">
    <name type="scientific">Parasitella parasitica</name>
    <dbReference type="NCBI Taxonomy" id="35722"/>
    <lineage>
        <taxon>Eukaryota</taxon>
        <taxon>Fungi</taxon>
        <taxon>Fungi incertae sedis</taxon>
        <taxon>Mucoromycota</taxon>
        <taxon>Mucoromycotina</taxon>
        <taxon>Mucoromycetes</taxon>
        <taxon>Mucorales</taxon>
        <taxon>Mucorineae</taxon>
        <taxon>Mucoraceae</taxon>
        <taxon>Parasitella</taxon>
    </lineage>
</organism>